<accession>A0A1D6HWI1</accession>
<gene>
    <name evidence="1" type="ORF">ZEAMMB73_Zm00001d019257</name>
</gene>
<name>A0A1D6HWI1_MAIZE</name>
<sequence length="144" mass="15860">MSGATCSTVMMDEELEVVEVDVVAEDKSMERGPQPQGRWSPTRPCGDWRALLRLGEHPTRILLRDSHGGGGSCFVVSSSSPGADYAEILGRSVVSADRISLYQYHGWTTTRCCRSARGTSNDEFKPIPEAYEVLSDSQELVIYD</sequence>
<evidence type="ECO:0000313" key="1">
    <source>
        <dbReference type="EMBL" id="ONM52583.1"/>
    </source>
</evidence>
<organism evidence="1">
    <name type="scientific">Zea mays</name>
    <name type="common">Maize</name>
    <dbReference type="NCBI Taxonomy" id="4577"/>
    <lineage>
        <taxon>Eukaryota</taxon>
        <taxon>Viridiplantae</taxon>
        <taxon>Streptophyta</taxon>
        <taxon>Embryophyta</taxon>
        <taxon>Tracheophyta</taxon>
        <taxon>Spermatophyta</taxon>
        <taxon>Magnoliopsida</taxon>
        <taxon>Liliopsida</taxon>
        <taxon>Poales</taxon>
        <taxon>Poaceae</taxon>
        <taxon>PACMAD clade</taxon>
        <taxon>Panicoideae</taxon>
        <taxon>Andropogonodae</taxon>
        <taxon>Andropogoneae</taxon>
        <taxon>Tripsacinae</taxon>
        <taxon>Zea</taxon>
    </lineage>
</organism>
<reference evidence="1" key="1">
    <citation type="submission" date="2015-12" db="EMBL/GenBank/DDBJ databases">
        <title>Update maize B73 reference genome by single molecule sequencing technologies.</title>
        <authorList>
            <consortium name="Maize Genome Sequencing Project"/>
            <person name="Ware D."/>
        </authorList>
    </citation>
    <scope>NUCLEOTIDE SEQUENCE [LARGE SCALE GENOMIC DNA]</scope>
    <source>
        <tissue evidence="1">Seedling</tissue>
    </source>
</reference>
<dbReference type="AlphaFoldDB" id="A0A1D6HWI1"/>
<proteinExistence type="predicted"/>
<dbReference type="PaxDb" id="4577-AC198357.3_FGP002"/>
<dbReference type="InParanoid" id="A0A1D6HWI1"/>
<protein>
    <submittedName>
        <fullName evidence="1">Uncharacterized protein</fullName>
    </submittedName>
</protein>
<dbReference type="EMBL" id="CM007650">
    <property type="protein sequence ID" value="ONM52583.1"/>
    <property type="molecule type" value="Genomic_DNA"/>
</dbReference>
<dbReference type="SMR" id="A0A1D6HWI1"/>